<keyword evidence="9" id="KW-1185">Reference proteome</keyword>
<evidence type="ECO:0000256" key="6">
    <source>
        <dbReference type="ARBA" id="ARBA00023136"/>
    </source>
</evidence>
<keyword evidence="3" id="KW-1003">Cell membrane</keyword>
<dbReference type="Proteomes" id="UP000195137">
    <property type="component" value="Unassembled WGS sequence"/>
</dbReference>
<evidence type="ECO:0000256" key="3">
    <source>
        <dbReference type="ARBA" id="ARBA00022475"/>
    </source>
</evidence>
<feature type="transmembrane region" description="Helical" evidence="7">
    <location>
        <begin position="9"/>
        <end position="28"/>
    </location>
</feature>
<dbReference type="NCBIfam" id="TIGR00374">
    <property type="entry name" value="flippase-like domain"/>
    <property type="match status" value="1"/>
</dbReference>
<evidence type="ECO:0000256" key="1">
    <source>
        <dbReference type="ARBA" id="ARBA00004651"/>
    </source>
</evidence>
<evidence type="ECO:0000256" key="2">
    <source>
        <dbReference type="ARBA" id="ARBA00011061"/>
    </source>
</evidence>
<feature type="transmembrane region" description="Helical" evidence="7">
    <location>
        <begin position="40"/>
        <end position="59"/>
    </location>
</feature>
<dbReference type="RefSeq" id="WP_086637731.1">
    <property type="nucleotide sequence ID" value="NZ_MRZU01000004.1"/>
</dbReference>
<dbReference type="PANTHER" id="PTHR39087">
    <property type="entry name" value="UPF0104 MEMBRANE PROTEIN MJ1595"/>
    <property type="match status" value="1"/>
</dbReference>
<feature type="transmembrane region" description="Helical" evidence="7">
    <location>
        <begin position="246"/>
        <end position="264"/>
    </location>
</feature>
<accession>A0A1Y3GB39</accession>
<dbReference type="GO" id="GO:0005886">
    <property type="term" value="C:plasma membrane"/>
    <property type="evidence" value="ECO:0007669"/>
    <property type="project" value="UniProtKB-SubCell"/>
</dbReference>
<evidence type="ECO:0000313" key="8">
    <source>
        <dbReference type="EMBL" id="OUJ18460.1"/>
    </source>
</evidence>
<gene>
    <name evidence="8" type="ORF">AMET1_1376</name>
</gene>
<name>A0A1Y3GB39_9EURY</name>
<feature type="transmembrane region" description="Helical" evidence="7">
    <location>
        <begin position="302"/>
        <end position="325"/>
    </location>
</feature>
<evidence type="ECO:0000256" key="4">
    <source>
        <dbReference type="ARBA" id="ARBA00022692"/>
    </source>
</evidence>
<dbReference type="AlphaFoldDB" id="A0A1Y3GB39"/>
<feature type="transmembrane region" description="Helical" evidence="7">
    <location>
        <begin position="126"/>
        <end position="147"/>
    </location>
</feature>
<organism evidence="8 9">
    <name type="scientific">Methanonatronarchaeum thermophilum</name>
    <dbReference type="NCBI Taxonomy" id="1927129"/>
    <lineage>
        <taxon>Archaea</taxon>
        <taxon>Methanobacteriati</taxon>
        <taxon>Methanobacteriota</taxon>
        <taxon>Methanonatronarchaeia</taxon>
        <taxon>Methanonatronarchaeales</taxon>
        <taxon>Methanonatronarchaeaceae</taxon>
        <taxon>Methanonatronarchaeum</taxon>
    </lineage>
</organism>
<keyword evidence="4 7" id="KW-0812">Transmembrane</keyword>
<keyword evidence="6 7" id="KW-0472">Membrane</keyword>
<evidence type="ECO:0000256" key="7">
    <source>
        <dbReference type="SAM" id="Phobius"/>
    </source>
</evidence>
<comment type="similarity">
    <text evidence="2">Belongs to the UPF0104 family.</text>
</comment>
<feature type="transmembrane region" description="Helical" evidence="7">
    <location>
        <begin position="153"/>
        <end position="173"/>
    </location>
</feature>
<sequence>MKPSFNKKIALWILGVSILMGLTVWAGWQELLTALTQTTPQHLTLLLILQLTTTIMIAYQWKYIINKTSNYIDLWKTYLILQAGSFVEMVTPSSKLGGEAAKIYLLRHNTEMEYTDSTAVMLAQKYISLIPFLFITLFFTIIGYIAYGLPRTTFLGLGFLTIIVLTLAALTIWSRYWGEPLRETGEGLIGKALSSLDFLRKASLESSKILTKKDFTYLFTISTAIWILYPIKVWIVGYMLGYEVGIVAITVITYISYLTSLLPLTPGGIGTFEGTMAIFFNITGYTFTEGLAVALVTRLVTYWFPLLISFLASIYISKATEIPILKNKQKKPPNK</sequence>
<keyword evidence="5 7" id="KW-1133">Transmembrane helix</keyword>
<evidence type="ECO:0000313" key="9">
    <source>
        <dbReference type="Proteomes" id="UP000195137"/>
    </source>
</evidence>
<comment type="subcellular location">
    <subcellularLocation>
        <location evidence="1">Cell membrane</location>
        <topology evidence="1">Multi-pass membrane protein</topology>
    </subcellularLocation>
</comment>
<dbReference type="EMBL" id="MRZU01000004">
    <property type="protein sequence ID" value="OUJ18460.1"/>
    <property type="molecule type" value="Genomic_DNA"/>
</dbReference>
<dbReference type="OrthoDB" id="351177at2157"/>
<dbReference type="InterPro" id="IPR022791">
    <property type="entry name" value="L-PG_synthase/AglD"/>
</dbReference>
<reference evidence="8 9" key="1">
    <citation type="submission" date="2016-12" db="EMBL/GenBank/DDBJ databases">
        <title>Discovery of methanogenic haloarchaea.</title>
        <authorList>
            <person name="Sorokin D.Y."/>
            <person name="Makarova K.S."/>
            <person name="Abbas B."/>
            <person name="Ferrer M."/>
            <person name="Golyshin P.N."/>
        </authorList>
    </citation>
    <scope>NUCLEOTIDE SEQUENCE [LARGE SCALE GENOMIC DNA]</scope>
    <source>
        <strain evidence="8">AMET1</strain>
    </source>
</reference>
<protein>
    <submittedName>
        <fullName evidence="8">Putative flippase AglD2</fullName>
    </submittedName>
</protein>
<evidence type="ECO:0000256" key="5">
    <source>
        <dbReference type="ARBA" id="ARBA00022989"/>
    </source>
</evidence>
<feature type="transmembrane region" description="Helical" evidence="7">
    <location>
        <begin position="276"/>
        <end position="296"/>
    </location>
</feature>
<comment type="caution">
    <text evidence="8">The sequence shown here is derived from an EMBL/GenBank/DDBJ whole genome shotgun (WGS) entry which is preliminary data.</text>
</comment>
<proteinExistence type="inferred from homology"/>
<feature type="transmembrane region" description="Helical" evidence="7">
    <location>
        <begin position="215"/>
        <end position="240"/>
    </location>
</feature>
<dbReference type="PANTHER" id="PTHR39087:SF2">
    <property type="entry name" value="UPF0104 MEMBRANE PROTEIN MJ1595"/>
    <property type="match status" value="1"/>
</dbReference>
<dbReference type="Pfam" id="PF03706">
    <property type="entry name" value="LPG_synthase_TM"/>
    <property type="match status" value="1"/>
</dbReference>